<proteinExistence type="predicted"/>
<dbReference type="STRING" id="765440.A0A0C3FB88"/>
<dbReference type="Proteomes" id="UP000054166">
    <property type="component" value="Unassembled WGS sequence"/>
</dbReference>
<sequence>MTLSSTSHRQHEEVARQGSEYTHRSAKNGHFNSEQTTCGGLGECKDWLAASRTGGDNRPTPFQLGMLVNVLQAPDFATICEACTSVVGFGPASKAQPLRKPQILGTAVALHLGGGPTLQRIPYQGSFPMLTRQLNRTLCDSTDIQPPSYSPLCGMIKAGHDSKIGLIVSATATIPDNADFTASTYGVHTACQSIASHCINQTYTGPDAYLALNCALSTTFNLSTPTTATAASFGILNSSGHVLESNPYDVDSNPFSFAAVLTSHTYTGREDEFVNNTGFFSMVK</sequence>
<name>A0A0C3FB88_PILCF</name>
<keyword evidence="3" id="KW-1185">Reference proteome</keyword>
<protein>
    <submittedName>
        <fullName evidence="2">Uncharacterized protein</fullName>
    </submittedName>
</protein>
<dbReference type="HOGENOM" id="CLU_980446_0_0_1"/>
<dbReference type="InParanoid" id="A0A0C3FB88"/>
<gene>
    <name evidence="2" type="ORF">PILCRDRAFT_12346</name>
</gene>
<reference evidence="3" key="2">
    <citation type="submission" date="2015-01" db="EMBL/GenBank/DDBJ databases">
        <title>Evolutionary Origins and Diversification of the Mycorrhizal Mutualists.</title>
        <authorList>
            <consortium name="DOE Joint Genome Institute"/>
            <consortium name="Mycorrhizal Genomics Consortium"/>
            <person name="Kohler A."/>
            <person name="Kuo A."/>
            <person name="Nagy L.G."/>
            <person name="Floudas D."/>
            <person name="Copeland A."/>
            <person name="Barry K.W."/>
            <person name="Cichocki N."/>
            <person name="Veneault-Fourrey C."/>
            <person name="LaButti K."/>
            <person name="Lindquist E.A."/>
            <person name="Lipzen A."/>
            <person name="Lundell T."/>
            <person name="Morin E."/>
            <person name="Murat C."/>
            <person name="Riley R."/>
            <person name="Ohm R."/>
            <person name="Sun H."/>
            <person name="Tunlid A."/>
            <person name="Henrissat B."/>
            <person name="Grigoriev I.V."/>
            <person name="Hibbett D.S."/>
            <person name="Martin F."/>
        </authorList>
    </citation>
    <scope>NUCLEOTIDE SEQUENCE [LARGE SCALE GENOMIC DNA]</scope>
    <source>
        <strain evidence="3">F 1598</strain>
    </source>
</reference>
<reference evidence="2 3" key="1">
    <citation type="submission" date="2014-04" db="EMBL/GenBank/DDBJ databases">
        <authorList>
            <consortium name="DOE Joint Genome Institute"/>
            <person name="Kuo A."/>
            <person name="Tarkka M."/>
            <person name="Buscot F."/>
            <person name="Kohler A."/>
            <person name="Nagy L.G."/>
            <person name="Floudas D."/>
            <person name="Copeland A."/>
            <person name="Barry K.W."/>
            <person name="Cichocki N."/>
            <person name="Veneault-Fourrey C."/>
            <person name="LaButti K."/>
            <person name="Lindquist E.A."/>
            <person name="Lipzen A."/>
            <person name="Lundell T."/>
            <person name="Morin E."/>
            <person name="Murat C."/>
            <person name="Sun H."/>
            <person name="Tunlid A."/>
            <person name="Henrissat B."/>
            <person name="Grigoriev I.V."/>
            <person name="Hibbett D.S."/>
            <person name="Martin F."/>
            <person name="Nordberg H.P."/>
            <person name="Cantor M.N."/>
            <person name="Hua S.X."/>
        </authorList>
    </citation>
    <scope>NUCLEOTIDE SEQUENCE [LARGE SCALE GENOMIC DNA]</scope>
    <source>
        <strain evidence="2 3">F 1598</strain>
    </source>
</reference>
<dbReference type="AlphaFoldDB" id="A0A0C3FB88"/>
<organism evidence="2 3">
    <name type="scientific">Piloderma croceum (strain F 1598)</name>
    <dbReference type="NCBI Taxonomy" id="765440"/>
    <lineage>
        <taxon>Eukaryota</taxon>
        <taxon>Fungi</taxon>
        <taxon>Dikarya</taxon>
        <taxon>Basidiomycota</taxon>
        <taxon>Agaricomycotina</taxon>
        <taxon>Agaricomycetes</taxon>
        <taxon>Agaricomycetidae</taxon>
        <taxon>Atheliales</taxon>
        <taxon>Atheliaceae</taxon>
        <taxon>Piloderma</taxon>
    </lineage>
</organism>
<feature type="region of interest" description="Disordered" evidence="1">
    <location>
        <begin position="1"/>
        <end position="34"/>
    </location>
</feature>
<evidence type="ECO:0000313" key="3">
    <source>
        <dbReference type="Proteomes" id="UP000054166"/>
    </source>
</evidence>
<evidence type="ECO:0000256" key="1">
    <source>
        <dbReference type="SAM" id="MobiDB-lite"/>
    </source>
</evidence>
<dbReference type="EMBL" id="KN833029">
    <property type="protein sequence ID" value="KIM76981.1"/>
    <property type="molecule type" value="Genomic_DNA"/>
</dbReference>
<evidence type="ECO:0000313" key="2">
    <source>
        <dbReference type="EMBL" id="KIM76981.1"/>
    </source>
</evidence>
<accession>A0A0C3FB88</accession>